<sequence>MEYIYSPLAKGINSVNCNPAGIMNISTFEISIGYASKIDMPDTLATFIATDEDLGEMGGDENPLRGGVYYTDDPNDTATFETRNFDLTFDYLHGGGVTDLGFGFKLGENLAFGVSRRRPTAWDMGFSGDLPAIFKGTVDFRGQTIEALTITATGYAVYDDGVNPPISTAQPLWSGFITQEDYSVLETEMNMTDQVMDKEELMFTLGTKTGPVQWGVNFIPISSTVSFNNTTAMTASAEGGDMKYWVPLFTDYTSAAAWITNELYTKEAGYANLSIIVPADQKVYNIQVAGDYSADMIRMDLGMLWQVNDNFSIGAALENVSGEDLVFRGKGLISTAETYLTGEEPPTFEAGGGVFRPFTSEAKPIEDTESWELPQEYVIQVPRKLRIGAAMKQPFIFAVDYERYLDDIKEGDLTISDLSFLRLGGEMRILFLPIVLKGDSRWLLKPTITGITDPEQEKNINDLFATMPAIPTEIYLGLSFPLFGYDSGFGVRENHASILSMYSGRLLDFLKTISYDIYLRQDSWDITYTAVAEPFYNISGNTSLVEKAQSDEEISFTDVKSYWTQSIQVTFRF</sequence>
<dbReference type="Gene3D" id="2.40.160.60">
    <property type="entry name" value="Outer membrane protein transport protein (OMPP1/FadL/TodX)"/>
    <property type="match status" value="1"/>
</dbReference>
<comment type="caution">
    <text evidence="1">The sequence shown here is derived from an EMBL/GenBank/DDBJ whole genome shotgun (WGS) entry which is preliminary data.</text>
</comment>
<accession>A0A0S7Y3Q7</accession>
<name>A0A0S7Y3Q7_UNCSA</name>
<dbReference type="Proteomes" id="UP000051861">
    <property type="component" value="Unassembled WGS sequence"/>
</dbReference>
<gene>
    <name evidence="1" type="ORF">AMJ44_03925</name>
</gene>
<reference evidence="1 2" key="1">
    <citation type="journal article" date="2015" name="Microbiome">
        <title>Genomic resolution of linkages in carbon, nitrogen, and sulfur cycling among widespread estuary sediment bacteria.</title>
        <authorList>
            <person name="Baker B.J."/>
            <person name="Lazar C.S."/>
            <person name="Teske A.P."/>
            <person name="Dick G.J."/>
        </authorList>
    </citation>
    <scope>NUCLEOTIDE SEQUENCE [LARGE SCALE GENOMIC DNA]</scope>
    <source>
        <strain evidence="1">DG_54_3</strain>
    </source>
</reference>
<evidence type="ECO:0000313" key="1">
    <source>
        <dbReference type="EMBL" id="KPJ69394.1"/>
    </source>
</evidence>
<protein>
    <submittedName>
        <fullName evidence="1">Uncharacterized protein</fullName>
    </submittedName>
</protein>
<proteinExistence type="predicted"/>
<dbReference type="EMBL" id="LIZX01000025">
    <property type="protein sequence ID" value="KPJ69394.1"/>
    <property type="molecule type" value="Genomic_DNA"/>
</dbReference>
<evidence type="ECO:0000313" key="2">
    <source>
        <dbReference type="Proteomes" id="UP000051861"/>
    </source>
</evidence>
<dbReference type="AlphaFoldDB" id="A0A0S7Y3Q7"/>
<organism evidence="1 2">
    <name type="scientific">candidate division WOR-1 bacterium DG_54_3</name>
    <dbReference type="NCBI Taxonomy" id="1703775"/>
    <lineage>
        <taxon>Bacteria</taxon>
        <taxon>Bacillati</taxon>
        <taxon>Saganbacteria</taxon>
    </lineage>
</organism>